<dbReference type="SUPFAM" id="SSF52172">
    <property type="entry name" value="CheY-like"/>
    <property type="match status" value="1"/>
</dbReference>
<comment type="caution">
    <text evidence="4">The sequence shown here is derived from an EMBL/GenBank/DDBJ whole genome shotgun (WGS) entry which is preliminary data.</text>
</comment>
<evidence type="ECO:0000313" key="4">
    <source>
        <dbReference type="EMBL" id="TYB41832.1"/>
    </source>
</evidence>
<gene>
    <name evidence="4" type="ORF">FXF69_33395</name>
</gene>
<name>A0A5D0NBR8_9ACTN</name>
<dbReference type="PROSITE" id="PS50110">
    <property type="entry name" value="RESPONSE_REGULATORY"/>
    <property type="match status" value="1"/>
</dbReference>
<organism evidence="4 5">
    <name type="scientific">Actinomadura chibensis</name>
    <dbReference type="NCBI Taxonomy" id="392828"/>
    <lineage>
        <taxon>Bacteria</taxon>
        <taxon>Bacillati</taxon>
        <taxon>Actinomycetota</taxon>
        <taxon>Actinomycetes</taxon>
        <taxon>Streptosporangiales</taxon>
        <taxon>Thermomonosporaceae</taxon>
        <taxon>Actinomadura</taxon>
    </lineage>
</organism>
<accession>A0A5D0NBR8</accession>
<evidence type="ECO:0000313" key="5">
    <source>
        <dbReference type="Proteomes" id="UP000323380"/>
    </source>
</evidence>
<dbReference type="PANTHER" id="PTHR44591">
    <property type="entry name" value="STRESS RESPONSE REGULATOR PROTEIN 1"/>
    <property type="match status" value="1"/>
</dbReference>
<dbReference type="InterPro" id="IPR050595">
    <property type="entry name" value="Bact_response_regulator"/>
</dbReference>
<sequence>MLRCLIIDDSPQFLDIARILLERQGIAVVGTAMTGADGLRQAADLRPDVTLVDITLGDESGLELTERLVSEGSVPPSSMILISTHAEEDYAELVEASPAAGFLPKTTLSAQAIRDLLDDVSRPPGR</sequence>
<proteinExistence type="predicted"/>
<reference evidence="4 5" key="1">
    <citation type="submission" date="2019-08" db="EMBL/GenBank/DDBJ databases">
        <title>Actinomadura sp. nov. CYP1-5 isolated from mountain soil.</title>
        <authorList>
            <person name="Songsumanus A."/>
            <person name="Kuncharoen N."/>
            <person name="Kudo T."/>
            <person name="Yuki M."/>
            <person name="Igarashi Y."/>
            <person name="Tanasupawat S."/>
        </authorList>
    </citation>
    <scope>NUCLEOTIDE SEQUENCE [LARGE SCALE GENOMIC DNA]</scope>
    <source>
        <strain evidence="4 5">JCM 14158</strain>
    </source>
</reference>
<dbReference type="STRING" id="1220554.GCA_001552135_01019"/>
<dbReference type="RefSeq" id="WP_083980335.1">
    <property type="nucleotide sequence ID" value="NZ_VSFG01000009.1"/>
</dbReference>
<dbReference type="Gene3D" id="3.40.50.2300">
    <property type="match status" value="1"/>
</dbReference>
<protein>
    <submittedName>
        <fullName evidence="4">Response regulator</fullName>
    </submittedName>
</protein>
<feature type="modified residue" description="4-aspartylphosphate" evidence="2">
    <location>
        <position position="53"/>
    </location>
</feature>
<evidence type="ECO:0000256" key="2">
    <source>
        <dbReference type="PROSITE-ProRule" id="PRU00169"/>
    </source>
</evidence>
<dbReference type="InterPro" id="IPR058245">
    <property type="entry name" value="NreC/VraR/RcsB-like_REC"/>
</dbReference>
<dbReference type="InterPro" id="IPR011006">
    <property type="entry name" value="CheY-like_superfamily"/>
</dbReference>
<dbReference type="Pfam" id="PF00072">
    <property type="entry name" value="Response_reg"/>
    <property type="match status" value="1"/>
</dbReference>
<evidence type="ECO:0000259" key="3">
    <source>
        <dbReference type="PROSITE" id="PS50110"/>
    </source>
</evidence>
<dbReference type="InterPro" id="IPR001789">
    <property type="entry name" value="Sig_transdc_resp-reg_receiver"/>
</dbReference>
<feature type="domain" description="Response regulatory" evidence="3">
    <location>
        <begin position="3"/>
        <end position="120"/>
    </location>
</feature>
<keyword evidence="5" id="KW-1185">Reference proteome</keyword>
<dbReference type="GO" id="GO:0000160">
    <property type="term" value="P:phosphorelay signal transduction system"/>
    <property type="evidence" value="ECO:0007669"/>
    <property type="project" value="InterPro"/>
</dbReference>
<keyword evidence="1 2" id="KW-0597">Phosphoprotein</keyword>
<dbReference type="Proteomes" id="UP000323380">
    <property type="component" value="Unassembled WGS sequence"/>
</dbReference>
<dbReference type="EMBL" id="VSFG01000009">
    <property type="protein sequence ID" value="TYB41832.1"/>
    <property type="molecule type" value="Genomic_DNA"/>
</dbReference>
<dbReference type="AlphaFoldDB" id="A0A5D0NBR8"/>
<dbReference type="CDD" id="cd17535">
    <property type="entry name" value="REC_NarL-like"/>
    <property type="match status" value="1"/>
</dbReference>
<dbReference type="PANTHER" id="PTHR44591:SF3">
    <property type="entry name" value="RESPONSE REGULATORY DOMAIN-CONTAINING PROTEIN"/>
    <property type="match status" value="1"/>
</dbReference>
<dbReference type="SMART" id="SM00448">
    <property type="entry name" value="REC"/>
    <property type="match status" value="1"/>
</dbReference>
<evidence type="ECO:0000256" key="1">
    <source>
        <dbReference type="ARBA" id="ARBA00022553"/>
    </source>
</evidence>